<reference evidence="1 2" key="1">
    <citation type="submission" date="2021-06" db="EMBL/GenBank/DDBJ databases">
        <title>Caerostris extrusa draft genome.</title>
        <authorList>
            <person name="Kono N."/>
            <person name="Arakawa K."/>
        </authorList>
    </citation>
    <scope>NUCLEOTIDE SEQUENCE [LARGE SCALE GENOMIC DNA]</scope>
</reference>
<evidence type="ECO:0000313" key="2">
    <source>
        <dbReference type="Proteomes" id="UP001054945"/>
    </source>
</evidence>
<accession>A0AAV4WNW7</accession>
<dbReference type="Proteomes" id="UP001054945">
    <property type="component" value="Unassembled WGS sequence"/>
</dbReference>
<keyword evidence="2" id="KW-1185">Reference proteome</keyword>
<gene>
    <name evidence="1" type="ORF">CEXT_191301</name>
</gene>
<evidence type="ECO:0000313" key="1">
    <source>
        <dbReference type="EMBL" id="GIY83175.1"/>
    </source>
</evidence>
<dbReference type="EMBL" id="BPLR01016348">
    <property type="protein sequence ID" value="GIY83175.1"/>
    <property type="molecule type" value="Genomic_DNA"/>
</dbReference>
<proteinExistence type="predicted"/>
<name>A0AAV4WNW7_CAEEX</name>
<comment type="caution">
    <text evidence="1">The sequence shown here is derived from an EMBL/GenBank/DDBJ whole genome shotgun (WGS) entry which is preliminary data.</text>
</comment>
<sequence length="129" mass="14689">MGILHQLGIERVQLFHNYSNKRTNRDTRNGAGIISTERDDKSLQIVPSAGDTIPEDIWWDAGEGNVAFISNLHAQSPNHQKRWEGERRFDVGAQPAGEEPTPQRGDSFRFCEGFHSFSRRGIVKSKLWK</sequence>
<protein>
    <submittedName>
        <fullName evidence="1">Uncharacterized protein</fullName>
    </submittedName>
</protein>
<organism evidence="1 2">
    <name type="scientific">Caerostris extrusa</name>
    <name type="common">Bark spider</name>
    <name type="synonym">Caerostris bankana</name>
    <dbReference type="NCBI Taxonomy" id="172846"/>
    <lineage>
        <taxon>Eukaryota</taxon>
        <taxon>Metazoa</taxon>
        <taxon>Ecdysozoa</taxon>
        <taxon>Arthropoda</taxon>
        <taxon>Chelicerata</taxon>
        <taxon>Arachnida</taxon>
        <taxon>Araneae</taxon>
        <taxon>Araneomorphae</taxon>
        <taxon>Entelegynae</taxon>
        <taxon>Araneoidea</taxon>
        <taxon>Araneidae</taxon>
        <taxon>Caerostris</taxon>
    </lineage>
</organism>
<dbReference type="AlphaFoldDB" id="A0AAV4WNW7"/>